<organism evidence="2 3">
    <name type="scientific">Tanacetum coccineum</name>
    <dbReference type="NCBI Taxonomy" id="301880"/>
    <lineage>
        <taxon>Eukaryota</taxon>
        <taxon>Viridiplantae</taxon>
        <taxon>Streptophyta</taxon>
        <taxon>Embryophyta</taxon>
        <taxon>Tracheophyta</taxon>
        <taxon>Spermatophyta</taxon>
        <taxon>Magnoliopsida</taxon>
        <taxon>eudicotyledons</taxon>
        <taxon>Gunneridae</taxon>
        <taxon>Pentapetalae</taxon>
        <taxon>asterids</taxon>
        <taxon>campanulids</taxon>
        <taxon>Asterales</taxon>
        <taxon>Asteraceae</taxon>
        <taxon>Asteroideae</taxon>
        <taxon>Anthemideae</taxon>
        <taxon>Anthemidinae</taxon>
        <taxon>Tanacetum</taxon>
    </lineage>
</organism>
<dbReference type="Proteomes" id="UP001151760">
    <property type="component" value="Unassembled WGS sequence"/>
</dbReference>
<reference evidence="2" key="1">
    <citation type="journal article" date="2022" name="Int. J. Mol. Sci.">
        <title>Draft Genome of Tanacetum Coccineum: Genomic Comparison of Closely Related Tanacetum-Family Plants.</title>
        <authorList>
            <person name="Yamashiro T."/>
            <person name="Shiraishi A."/>
            <person name="Nakayama K."/>
            <person name="Satake H."/>
        </authorList>
    </citation>
    <scope>NUCLEOTIDE SEQUENCE</scope>
</reference>
<comment type="caution">
    <text evidence="2">The sequence shown here is derived from an EMBL/GenBank/DDBJ whole genome shotgun (WGS) entry which is preliminary data.</text>
</comment>
<feature type="region of interest" description="Disordered" evidence="1">
    <location>
        <begin position="70"/>
        <end position="92"/>
    </location>
</feature>
<dbReference type="EMBL" id="BQNB010016081">
    <property type="protein sequence ID" value="GJT47602.1"/>
    <property type="molecule type" value="Genomic_DNA"/>
</dbReference>
<reference evidence="2" key="2">
    <citation type="submission" date="2022-01" db="EMBL/GenBank/DDBJ databases">
        <authorList>
            <person name="Yamashiro T."/>
            <person name="Shiraishi A."/>
            <person name="Satake H."/>
            <person name="Nakayama K."/>
        </authorList>
    </citation>
    <scope>NUCLEOTIDE SEQUENCE</scope>
</reference>
<keyword evidence="3" id="KW-1185">Reference proteome</keyword>
<accession>A0ABQ5E9N4</accession>
<name>A0ABQ5E9N4_9ASTR</name>
<protein>
    <submittedName>
        <fullName evidence="2">Uncharacterized protein</fullName>
    </submittedName>
</protein>
<gene>
    <name evidence="2" type="ORF">Tco_0973759</name>
</gene>
<proteinExistence type="predicted"/>
<evidence type="ECO:0000313" key="3">
    <source>
        <dbReference type="Proteomes" id="UP001151760"/>
    </source>
</evidence>
<sequence length="208" mass="22909">MPKEKKLNLKRTARISVRPCCFSNPCLVSPLYHPLSPPTDYQTTPLSTPNSSPTLSPIISRGISPSKLLLTLNSTPPPMTSPPPALTQPSKHSSPIAVNIDLIELLFSTPPTSPQALFDTLEDLPTTTNPPPLWPSFDSFERLANEPPPLLAMEPPLPPLLPQLLTFPQNPPSKLPSLGPNNHFPLLTHQMFCEHCQRTQVVVDNLWD</sequence>
<feature type="compositionally biased region" description="Pro residues" evidence="1">
    <location>
        <begin position="75"/>
        <end position="86"/>
    </location>
</feature>
<evidence type="ECO:0000313" key="2">
    <source>
        <dbReference type="EMBL" id="GJT47602.1"/>
    </source>
</evidence>
<evidence type="ECO:0000256" key="1">
    <source>
        <dbReference type="SAM" id="MobiDB-lite"/>
    </source>
</evidence>